<organism evidence="7 8">
    <name type="scientific">Frankliniella fusca</name>
    <dbReference type="NCBI Taxonomy" id="407009"/>
    <lineage>
        <taxon>Eukaryota</taxon>
        <taxon>Metazoa</taxon>
        <taxon>Ecdysozoa</taxon>
        <taxon>Arthropoda</taxon>
        <taxon>Hexapoda</taxon>
        <taxon>Insecta</taxon>
        <taxon>Pterygota</taxon>
        <taxon>Neoptera</taxon>
        <taxon>Paraneoptera</taxon>
        <taxon>Thysanoptera</taxon>
        <taxon>Terebrantia</taxon>
        <taxon>Thripoidea</taxon>
        <taxon>Thripidae</taxon>
        <taxon>Frankliniella</taxon>
    </lineage>
</organism>
<dbReference type="Proteomes" id="UP001219518">
    <property type="component" value="Unassembled WGS sequence"/>
</dbReference>
<reference evidence="7" key="2">
    <citation type="journal article" date="2023" name="BMC Genomics">
        <title>Pest status, molecular evolution, and epigenetic factors derived from the genome assembly of Frankliniella fusca, a thysanopteran phytovirus vector.</title>
        <authorList>
            <person name="Catto M.A."/>
            <person name="Labadie P.E."/>
            <person name="Jacobson A.L."/>
            <person name="Kennedy G.G."/>
            <person name="Srinivasan R."/>
            <person name="Hunt B.G."/>
        </authorList>
    </citation>
    <scope>NUCLEOTIDE SEQUENCE</scope>
    <source>
        <strain evidence="7">PL_HMW_Pooled</strain>
    </source>
</reference>
<evidence type="ECO:0000313" key="7">
    <source>
        <dbReference type="EMBL" id="KAK3925051.1"/>
    </source>
</evidence>
<dbReference type="PROSITE" id="PS50950">
    <property type="entry name" value="ZF_THAP"/>
    <property type="match status" value="1"/>
</dbReference>
<evidence type="ECO:0000256" key="5">
    <source>
        <dbReference type="PROSITE-ProRule" id="PRU00309"/>
    </source>
</evidence>
<sequence>MKWIVAVNGEEPKFKTIFVCSRHFLDSARGKFRLKVGAVPSLVHNAVQNQVPIDTIQSQNQSRVENEEVCSTHVQSNQVAIDTEFKHQVRVENEDVCSTHVESIDDSSLLKSTNEEACYNQVECNQVGISNEFKTPVHAENVESCFTQVVSIENSVLLNLANQEACSIQAASIDSSKSTIITHDERISTFDDLFNSCSSTVVDTNNEQTFSIERERVLCSVRCYHFSGPPFISELTTPTDMTVVPLPSGNAGLN</sequence>
<evidence type="ECO:0000256" key="2">
    <source>
        <dbReference type="ARBA" id="ARBA00022771"/>
    </source>
</evidence>
<comment type="caution">
    <text evidence="7">The sequence shown here is derived from an EMBL/GenBank/DDBJ whole genome shotgun (WGS) entry which is preliminary data.</text>
</comment>
<dbReference type="EMBL" id="JAHWGI010001214">
    <property type="protein sequence ID" value="KAK3925051.1"/>
    <property type="molecule type" value="Genomic_DNA"/>
</dbReference>
<keyword evidence="4 5" id="KW-0238">DNA-binding</keyword>
<protein>
    <submittedName>
        <fullName evidence="7">DNA transposase</fullName>
    </submittedName>
</protein>
<evidence type="ECO:0000259" key="6">
    <source>
        <dbReference type="PROSITE" id="PS50950"/>
    </source>
</evidence>
<dbReference type="GO" id="GO:0008270">
    <property type="term" value="F:zinc ion binding"/>
    <property type="evidence" value="ECO:0007669"/>
    <property type="project" value="UniProtKB-KW"/>
</dbReference>
<dbReference type="AlphaFoldDB" id="A0AAE1HQN1"/>
<dbReference type="GO" id="GO:0003677">
    <property type="term" value="F:DNA binding"/>
    <property type="evidence" value="ECO:0007669"/>
    <property type="project" value="UniProtKB-UniRule"/>
</dbReference>
<evidence type="ECO:0000313" key="8">
    <source>
        <dbReference type="Proteomes" id="UP001219518"/>
    </source>
</evidence>
<keyword evidence="3" id="KW-0862">Zinc</keyword>
<keyword evidence="2 5" id="KW-0863">Zinc-finger</keyword>
<name>A0AAE1HQN1_9NEOP</name>
<keyword evidence="1" id="KW-0479">Metal-binding</keyword>
<reference evidence="7" key="1">
    <citation type="submission" date="2021-07" db="EMBL/GenBank/DDBJ databases">
        <authorList>
            <person name="Catto M.A."/>
            <person name="Jacobson A."/>
            <person name="Kennedy G."/>
            <person name="Labadie P."/>
            <person name="Hunt B.G."/>
            <person name="Srinivasan R."/>
        </authorList>
    </citation>
    <scope>NUCLEOTIDE SEQUENCE</scope>
    <source>
        <strain evidence="7">PL_HMW_Pooled</strain>
        <tissue evidence="7">Head</tissue>
    </source>
</reference>
<feature type="domain" description="THAP-type" evidence="6">
    <location>
        <begin position="1"/>
        <end position="43"/>
    </location>
</feature>
<evidence type="ECO:0000256" key="3">
    <source>
        <dbReference type="ARBA" id="ARBA00022833"/>
    </source>
</evidence>
<gene>
    <name evidence="7" type="ORF">KUF71_002576</name>
</gene>
<accession>A0AAE1HQN1</accession>
<proteinExistence type="predicted"/>
<keyword evidence="8" id="KW-1185">Reference proteome</keyword>
<dbReference type="InterPro" id="IPR006612">
    <property type="entry name" value="THAP_Znf"/>
</dbReference>
<evidence type="ECO:0000256" key="1">
    <source>
        <dbReference type="ARBA" id="ARBA00022723"/>
    </source>
</evidence>
<evidence type="ECO:0000256" key="4">
    <source>
        <dbReference type="ARBA" id="ARBA00023125"/>
    </source>
</evidence>